<comment type="caution">
    <text evidence="3">The sequence shown here is derived from an EMBL/GenBank/DDBJ whole genome shotgun (WGS) entry which is preliminary data.</text>
</comment>
<dbReference type="EMBL" id="VSSQ01007568">
    <property type="protein sequence ID" value="MPM36320.1"/>
    <property type="molecule type" value="Genomic_DNA"/>
</dbReference>
<dbReference type="InterPro" id="IPR050965">
    <property type="entry name" value="UPF0336/Enoyl-CoA_hydratase"/>
</dbReference>
<feature type="domain" description="MaoC-like" evidence="2">
    <location>
        <begin position="17"/>
        <end position="115"/>
    </location>
</feature>
<organism evidence="3">
    <name type="scientific">bioreactor metagenome</name>
    <dbReference type="NCBI Taxonomy" id="1076179"/>
    <lineage>
        <taxon>unclassified sequences</taxon>
        <taxon>metagenomes</taxon>
        <taxon>ecological metagenomes</taxon>
    </lineage>
</organism>
<dbReference type="SUPFAM" id="SSF54637">
    <property type="entry name" value="Thioesterase/thiol ester dehydrase-isomerase"/>
    <property type="match status" value="1"/>
</dbReference>
<sequence>MKGLTIQEIQIGDSASFSKTVTETDVVLFAGITGDLNPAHVNADYASKSMFKQRIAHGILSAGFISNVLAMKLPGPGTIYLSQELKFTKPVFFGDTVTATVTVVERNEEKNRLKLETIVTNQNGEQVIVGAATVMPPKA</sequence>
<dbReference type="PANTHER" id="PTHR43437:SF3">
    <property type="entry name" value="HYDROXYACYL-THIOESTER DEHYDRATASE TYPE 2, MITOCHONDRIAL"/>
    <property type="match status" value="1"/>
</dbReference>
<dbReference type="GO" id="GO:0018812">
    <property type="term" value="F:3-hydroxyacyl-CoA dehydratase activity"/>
    <property type="evidence" value="ECO:0007669"/>
    <property type="project" value="UniProtKB-EC"/>
</dbReference>
<keyword evidence="1 3" id="KW-0456">Lyase</keyword>
<evidence type="ECO:0000313" key="3">
    <source>
        <dbReference type="EMBL" id="MPM36320.1"/>
    </source>
</evidence>
<gene>
    <name evidence="3" type="primary">phaJ_10</name>
    <name evidence="3" type="ORF">SDC9_82915</name>
</gene>
<reference evidence="3" key="1">
    <citation type="submission" date="2019-08" db="EMBL/GenBank/DDBJ databases">
        <authorList>
            <person name="Kucharzyk K."/>
            <person name="Murdoch R.W."/>
            <person name="Higgins S."/>
            <person name="Loffler F."/>
        </authorList>
    </citation>
    <scope>NUCLEOTIDE SEQUENCE</scope>
</reference>
<dbReference type="InterPro" id="IPR029069">
    <property type="entry name" value="HotDog_dom_sf"/>
</dbReference>
<dbReference type="GO" id="GO:0006633">
    <property type="term" value="P:fatty acid biosynthetic process"/>
    <property type="evidence" value="ECO:0007669"/>
    <property type="project" value="TreeGrafter"/>
</dbReference>
<dbReference type="CDD" id="cd03449">
    <property type="entry name" value="R_hydratase"/>
    <property type="match status" value="1"/>
</dbReference>
<dbReference type="PANTHER" id="PTHR43437">
    <property type="entry name" value="HYDROXYACYL-THIOESTER DEHYDRATASE TYPE 2, MITOCHONDRIAL-RELATED"/>
    <property type="match status" value="1"/>
</dbReference>
<dbReference type="AlphaFoldDB" id="A0A644Z675"/>
<evidence type="ECO:0000259" key="2">
    <source>
        <dbReference type="Pfam" id="PF01575"/>
    </source>
</evidence>
<dbReference type="InterPro" id="IPR002539">
    <property type="entry name" value="MaoC-like_dom"/>
</dbReference>
<evidence type="ECO:0000256" key="1">
    <source>
        <dbReference type="ARBA" id="ARBA00023239"/>
    </source>
</evidence>
<dbReference type="GO" id="GO:0019171">
    <property type="term" value="F:(3R)-hydroxyacyl-[acyl-carrier-protein] dehydratase activity"/>
    <property type="evidence" value="ECO:0007669"/>
    <property type="project" value="TreeGrafter"/>
</dbReference>
<accession>A0A644Z675</accession>
<dbReference type="Pfam" id="PF01575">
    <property type="entry name" value="MaoC_dehydratas"/>
    <property type="match status" value="1"/>
</dbReference>
<name>A0A644Z675_9ZZZZ</name>
<protein>
    <submittedName>
        <fullName evidence="3">(R)-specific enoyl-CoA hydratase</fullName>
        <ecNumber evidence="3">4.2.1.119</ecNumber>
    </submittedName>
</protein>
<dbReference type="FunFam" id="3.10.129.10:FF:000042">
    <property type="entry name" value="MaoC domain protein dehydratase"/>
    <property type="match status" value="1"/>
</dbReference>
<proteinExistence type="predicted"/>
<dbReference type="EC" id="4.2.1.119" evidence="3"/>
<dbReference type="Gene3D" id="3.10.129.10">
    <property type="entry name" value="Hotdog Thioesterase"/>
    <property type="match status" value="1"/>
</dbReference>